<dbReference type="AlphaFoldDB" id="A0A5C3EQS7"/>
<dbReference type="InterPro" id="IPR002466">
    <property type="entry name" value="A_deamin"/>
</dbReference>
<dbReference type="GO" id="GO:0003725">
    <property type="term" value="F:double-stranded RNA binding"/>
    <property type="evidence" value="ECO:0007669"/>
    <property type="project" value="TreeGrafter"/>
</dbReference>
<dbReference type="SMART" id="SM00552">
    <property type="entry name" value="ADEAMc"/>
    <property type="match status" value="1"/>
</dbReference>
<dbReference type="GO" id="GO:0006396">
    <property type="term" value="P:RNA processing"/>
    <property type="evidence" value="ECO:0007669"/>
    <property type="project" value="InterPro"/>
</dbReference>
<protein>
    <submittedName>
        <fullName evidence="3">Related to tRNA-specific adenosine deaminase 1</fullName>
    </submittedName>
</protein>
<dbReference type="PROSITE" id="PS50141">
    <property type="entry name" value="A_DEAMIN_EDITASE"/>
    <property type="match status" value="1"/>
</dbReference>
<evidence type="ECO:0000313" key="3">
    <source>
        <dbReference type="EMBL" id="SPO32126.1"/>
    </source>
</evidence>
<organism evidence="3 4">
    <name type="scientific">Ustilago trichophora</name>
    <dbReference type="NCBI Taxonomy" id="86804"/>
    <lineage>
        <taxon>Eukaryota</taxon>
        <taxon>Fungi</taxon>
        <taxon>Dikarya</taxon>
        <taxon>Basidiomycota</taxon>
        <taxon>Ustilaginomycotina</taxon>
        <taxon>Ustilaginomycetes</taxon>
        <taxon>Ustilaginales</taxon>
        <taxon>Ustilaginaceae</taxon>
        <taxon>Ustilago</taxon>
    </lineage>
</organism>
<dbReference type="GO" id="GO:0006382">
    <property type="term" value="P:adenosine to inosine editing"/>
    <property type="evidence" value="ECO:0007669"/>
    <property type="project" value="TreeGrafter"/>
</dbReference>
<dbReference type="PANTHER" id="PTHR10910:SF62">
    <property type="entry name" value="AT07585P-RELATED"/>
    <property type="match status" value="1"/>
</dbReference>
<feature type="compositionally biased region" description="Low complexity" evidence="1">
    <location>
        <begin position="215"/>
        <end position="236"/>
    </location>
</feature>
<keyword evidence="4" id="KW-1185">Reference proteome</keyword>
<dbReference type="Pfam" id="PF02137">
    <property type="entry name" value="A_deamin"/>
    <property type="match status" value="1"/>
</dbReference>
<gene>
    <name evidence="3" type="ORF">UTRI_02683</name>
</gene>
<proteinExistence type="predicted"/>
<dbReference type="Proteomes" id="UP000324022">
    <property type="component" value="Unassembled WGS sequence"/>
</dbReference>
<sequence>MAEKGAFEVDHEQIASLVQSTYLNTIPPRGAKPGTKSNGRIEWSVLAGYILSYTTPDHTHPQYALISLATGLKCLPYTSLPPNGDVLHDQHAEVLARRGARLWLLQRLEHEVKSSTIGEGFRFFERTARKGENESERKWKLRQGVKLHLYVSTLPCGDASNNLLEFQRAAQDQIAGRMDVPTPAELLALHSTTKNTSYGASSAFTSNSGGGGSVVRGRASSSNPAATHTASGSAGSLRTKPGRPDSPPSISMSCSDKLALWNAPGIGIQGSLLSALLEPAFIYSISIADHPIRHIFPAFPLPSSAEEVHIEQQREDLKTILAEDCKRALQRARTNTDDEIIVGWSTTPFADSKEVKLESAWSSFDSAHPFNADTGLAEKMEVFRASYEPVTCSSSILYVRNSDFGSSSGKGKVENLATGTKLGAPTKRPKPKDPSAGLSEPLKPQARSSVCRLNYFQAFLAAYSAITGAEMIQDENERVTYIDAKEGAFGDGTREYRRRKEELFGGKKDAQRVLETFLKGARDGTAIKGTQKDVVQEVIEEVAEQDEEREEEEAGRVGLLQGWLRTPSALSQFDLNGRTTRTTHAHRLPS</sequence>
<evidence type="ECO:0000259" key="2">
    <source>
        <dbReference type="PROSITE" id="PS50141"/>
    </source>
</evidence>
<evidence type="ECO:0000256" key="1">
    <source>
        <dbReference type="SAM" id="MobiDB-lite"/>
    </source>
</evidence>
<dbReference type="GO" id="GO:0003726">
    <property type="term" value="F:double-stranded RNA adenosine deaminase activity"/>
    <property type="evidence" value="ECO:0007669"/>
    <property type="project" value="TreeGrafter"/>
</dbReference>
<dbReference type="GO" id="GO:0008251">
    <property type="term" value="F:tRNA-specific adenosine deaminase activity"/>
    <property type="evidence" value="ECO:0007669"/>
    <property type="project" value="TreeGrafter"/>
</dbReference>
<name>A0A5C3EQS7_9BASI</name>
<dbReference type="GO" id="GO:0005730">
    <property type="term" value="C:nucleolus"/>
    <property type="evidence" value="ECO:0007669"/>
    <property type="project" value="TreeGrafter"/>
</dbReference>
<accession>A0A5C3EQS7</accession>
<feature type="region of interest" description="Disordered" evidence="1">
    <location>
        <begin position="199"/>
        <end position="251"/>
    </location>
</feature>
<evidence type="ECO:0000313" key="4">
    <source>
        <dbReference type="Proteomes" id="UP000324022"/>
    </source>
</evidence>
<dbReference type="EMBL" id="OOIN01000043">
    <property type="protein sequence ID" value="SPO32126.1"/>
    <property type="molecule type" value="Genomic_DNA"/>
</dbReference>
<feature type="domain" description="A to I editase" evidence="2">
    <location>
        <begin position="67"/>
        <end position="289"/>
    </location>
</feature>
<feature type="region of interest" description="Disordered" evidence="1">
    <location>
        <begin position="405"/>
        <end position="443"/>
    </location>
</feature>
<reference evidence="3 4" key="1">
    <citation type="submission" date="2018-03" db="EMBL/GenBank/DDBJ databases">
        <authorList>
            <person name="Guldener U."/>
        </authorList>
    </citation>
    <scope>NUCLEOTIDE SEQUENCE [LARGE SCALE GENOMIC DNA]</scope>
    <source>
        <strain evidence="3 4">NBRC100155</strain>
    </source>
</reference>
<dbReference type="PANTHER" id="PTHR10910">
    <property type="entry name" value="EUKARYOTE SPECIFIC DSRNA BINDING PROTEIN"/>
    <property type="match status" value="1"/>
</dbReference>
<dbReference type="GO" id="GO:0005737">
    <property type="term" value="C:cytoplasm"/>
    <property type="evidence" value="ECO:0007669"/>
    <property type="project" value="TreeGrafter"/>
</dbReference>
<dbReference type="OrthoDB" id="10268011at2759"/>